<comment type="caution">
    <text evidence="1">The sequence shown here is derived from an EMBL/GenBank/DDBJ whole genome shotgun (WGS) entry which is preliminary data.</text>
</comment>
<dbReference type="Proteomes" id="UP000838756">
    <property type="component" value="Unassembled WGS sequence"/>
</dbReference>
<dbReference type="AlphaFoldDB" id="A0A8S4SDS9"/>
<dbReference type="InterPro" id="IPR006616">
    <property type="entry name" value="DM9_repeat"/>
</dbReference>
<organism evidence="1 2">
    <name type="scientific">Pararge aegeria aegeria</name>
    <dbReference type="NCBI Taxonomy" id="348720"/>
    <lineage>
        <taxon>Eukaryota</taxon>
        <taxon>Metazoa</taxon>
        <taxon>Ecdysozoa</taxon>
        <taxon>Arthropoda</taxon>
        <taxon>Hexapoda</taxon>
        <taxon>Insecta</taxon>
        <taxon>Pterygota</taxon>
        <taxon>Neoptera</taxon>
        <taxon>Endopterygota</taxon>
        <taxon>Lepidoptera</taxon>
        <taxon>Glossata</taxon>
        <taxon>Ditrysia</taxon>
        <taxon>Papilionoidea</taxon>
        <taxon>Nymphalidae</taxon>
        <taxon>Satyrinae</taxon>
        <taxon>Satyrini</taxon>
        <taxon>Parargina</taxon>
        <taxon>Pararge</taxon>
    </lineage>
</organism>
<dbReference type="PANTHER" id="PTHR31649:SF10">
    <property type="entry name" value="IP19903P-RELATED"/>
    <property type="match status" value="1"/>
</dbReference>
<reference evidence="1" key="1">
    <citation type="submission" date="2022-03" db="EMBL/GenBank/DDBJ databases">
        <authorList>
            <person name="Lindestad O."/>
        </authorList>
    </citation>
    <scope>NUCLEOTIDE SEQUENCE</scope>
</reference>
<dbReference type="PANTHER" id="PTHR31649">
    <property type="entry name" value="AGAP009604-PA"/>
    <property type="match status" value="1"/>
</dbReference>
<dbReference type="OrthoDB" id="1925699at2759"/>
<keyword evidence="2" id="KW-1185">Reference proteome</keyword>
<sequence>MNSSLMEKIILKFMNKYYGWGGMPPPHGYPSGPPGSGAPGHPPQTYPYGPGVVFYPVHPAYFYPPHPHPPYPPPPDTVQVVESPPEEPELPGETVELPWSTYRWVPACLSQRSIPMGALRVGTDADGDEIYAGRAHHEGDILPAKVIPTKNACYIPYGGEEVLKDQFEVLVPAMFSWQFSTGGNVPPGAVEAGMTADGEKLYFGRVTHDGCTTPGKIHQSHGVCYYPFDGEERSSAEYECLVLF</sequence>
<evidence type="ECO:0000313" key="2">
    <source>
        <dbReference type="Proteomes" id="UP000838756"/>
    </source>
</evidence>
<protein>
    <submittedName>
        <fullName evidence="1">Jg7008 protein</fullName>
    </submittedName>
</protein>
<gene>
    <name evidence="1" type="primary">jg7008</name>
    <name evidence="1" type="ORF">PAEG_LOCUS24061</name>
</gene>
<dbReference type="EMBL" id="CAKXAJ010026208">
    <property type="protein sequence ID" value="CAH2261971.1"/>
    <property type="molecule type" value="Genomic_DNA"/>
</dbReference>
<dbReference type="SMART" id="SM00696">
    <property type="entry name" value="DM9"/>
    <property type="match status" value="2"/>
</dbReference>
<name>A0A8S4SDS9_9NEOP</name>
<accession>A0A8S4SDS9</accession>
<evidence type="ECO:0000313" key="1">
    <source>
        <dbReference type="EMBL" id="CAH2261971.1"/>
    </source>
</evidence>
<proteinExistence type="predicted"/>
<dbReference type="Pfam" id="PF11901">
    <property type="entry name" value="DM9"/>
    <property type="match status" value="1"/>
</dbReference>